<gene>
    <name evidence="1" type="ORF">LY79DRAFT_675443</name>
</gene>
<dbReference type="Proteomes" id="UP001230504">
    <property type="component" value="Unassembled WGS sequence"/>
</dbReference>
<dbReference type="AlphaFoldDB" id="A0AAD8PIF6"/>
<dbReference type="RefSeq" id="XP_060406735.1">
    <property type="nucleotide sequence ID" value="XM_060564442.1"/>
</dbReference>
<organism evidence="1 2">
    <name type="scientific">Colletotrichum navitas</name>
    <dbReference type="NCBI Taxonomy" id="681940"/>
    <lineage>
        <taxon>Eukaryota</taxon>
        <taxon>Fungi</taxon>
        <taxon>Dikarya</taxon>
        <taxon>Ascomycota</taxon>
        <taxon>Pezizomycotina</taxon>
        <taxon>Sordariomycetes</taxon>
        <taxon>Hypocreomycetidae</taxon>
        <taxon>Glomerellales</taxon>
        <taxon>Glomerellaceae</taxon>
        <taxon>Colletotrichum</taxon>
        <taxon>Colletotrichum graminicola species complex</taxon>
    </lineage>
</organism>
<comment type="caution">
    <text evidence="1">The sequence shown here is derived from an EMBL/GenBank/DDBJ whole genome shotgun (WGS) entry which is preliminary data.</text>
</comment>
<accession>A0AAD8PIF6</accession>
<protein>
    <submittedName>
        <fullName evidence="1">Uncharacterized protein</fullName>
    </submittedName>
</protein>
<dbReference type="EMBL" id="JAHLJV010000273">
    <property type="protein sequence ID" value="KAK1561577.1"/>
    <property type="molecule type" value="Genomic_DNA"/>
</dbReference>
<keyword evidence="2" id="KW-1185">Reference proteome</keyword>
<evidence type="ECO:0000313" key="2">
    <source>
        <dbReference type="Proteomes" id="UP001230504"/>
    </source>
</evidence>
<reference evidence="1" key="1">
    <citation type="submission" date="2021-06" db="EMBL/GenBank/DDBJ databases">
        <title>Comparative genomics, transcriptomics and evolutionary studies reveal genomic signatures of adaptation to plant cell wall in hemibiotrophic fungi.</title>
        <authorList>
            <consortium name="DOE Joint Genome Institute"/>
            <person name="Baroncelli R."/>
            <person name="Diaz J.F."/>
            <person name="Benocci T."/>
            <person name="Peng M."/>
            <person name="Battaglia E."/>
            <person name="Haridas S."/>
            <person name="Andreopoulos W."/>
            <person name="Labutti K."/>
            <person name="Pangilinan J."/>
            <person name="Floch G.L."/>
            <person name="Makela M.R."/>
            <person name="Henrissat B."/>
            <person name="Grigoriev I.V."/>
            <person name="Crouch J.A."/>
            <person name="De Vries R.P."/>
            <person name="Sukno S.A."/>
            <person name="Thon M.R."/>
        </authorList>
    </citation>
    <scope>NUCLEOTIDE SEQUENCE</scope>
    <source>
        <strain evidence="1">CBS 125086</strain>
    </source>
</reference>
<sequence>MCSDIVMKGRGDDTWISNQWICDNVVIEGVPRHILGKPPRTVHLPEIYFGLVFETLLSKYPKLMEGVSETVGYYWINASWGVTSTVGLYKCKVVGNSVVKDGDAEQFSTSIGFELTGELMLVSEIFSTTENKKSQGMIIFNNDQDDIEDAYEDPEEEGLL</sequence>
<name>A0AAD8PIF6_9PEZI</name>
<dbReference type="GeneID" id="85448682"/>
<proteinExistence type="predicted"/>
<evidence type="ECO:0000313" key="1">
    <source>
        <dbReference type="EMBL" id="KAK1561577.1"/>
    </source>
</evidence>